<organism evidence="2 3">
    <name type="scientific">Actinotignum sanguinis</name>
    <dbReference type="NCBI Taxonomy" id="1445614"/>
    <lineage>
        <taxon>Bacteria</taxon>
        <taxon>Bacillati</taxon>
        <taxon>Actinomycetota</taxon>
        <taxon>Actinomycetes</taxon>
        <taxon>Actinomycetales</taxon>
        <taxon>Actinomycetaceae</taxon>
        <taxon>Actinotignum</taxon>
    </lineage>
</organism>
<dbReference type="EMBL" id="JARBHI010000006">
    <property type="protein sequence ID" value="MDE1656162.1"/>
    <property type="molecule type" value="Genomic_DNA"/>
</dbReference>
<keyword evidence="2" id="KW-0255">Endonuclease</keyword>
<dbReference type="Gene3D" id="1.10.30.50">
    <property type="match status" value="1"/>
</dbReference>
<feature type="domain" description="HNH nuclease" evidence="1">
    <location>
        <begin position="270"/>
        <end position="320"/>
    </location>
</feature>
<dbReference type="InterPro" id="IPR003615">
    <property type="entry name" value="HNH_nuc"/>
</dbReference>
<sequence>MLASEYAALIAQDTGTRRERFNGAKPRGNGGATSQQAFETFMTYPDFPKAMGILCAYLELTGGYNGPIQNLAISALPERGGAYMGFVASAGMEEQLLTVFNSEGQLQSWRVSLRIDGDLETELEKDLESREIEEEFGFEYGYLPYKSEAAYIRANTPKIFDFMFESSFLRTALVEQFDYMHSVIGYRKRRMQWHNPYLWEYLGKWLNTTPAAIPSTERPGRDHPQSLVSDPVDEWLNEHGDDIVESEFDVTEISEKILRWVRERPAQQQFRKKLLETRKTCEVCGMDRPEILEAAHIVPKRLDSPDSSSNGLLLCRNHHRAFDIGWLQYDATTKSLQWNNDCHPF</sequence>
<proteinExistence type="predicted"/>
<reference evidence="2 3" key="1">
    <citation type="submission" date="2023-02" db="EMBL/GenBank/DDBJ databases">
        <title>Defining the Infant Male Urobiome and Moving Towards Mechanisms in Urobiome Research.</title>
        <authorList>
            <person name="Reasoner S."/>
            <person name="Flores V."/>
            <person name="Van Horn G."/>
            <person name="Morales G."/>
            <person name="Peard L."/>
            <person name="Abelson B."/>
            <person name="Manuel C."/>
            <person name="Lee J."/>
            <person name="Baker B."/>
            <person name="Williams T."/>
            <person name="Schmitz J."/>
            <person name="Clayton D."/>
            <person name="Hadjifrangiskou M."/>
        </authorList>
    </citation>
    <scope>NUCLEOTIDE SEQUENCE [LARGE SCALE GENOMIC DNA]</scope>
    <source>
        <strain evidence="2 3">AS1053</strain>
    </source>
</reference>
<evidence type="ECO:0000313" key="2">
    <source>
        <dbReference type="EMBL" id="MDE1656162.1"/>
    </source>
</evidence>
<accession>A0ABT5V859</accession>
<dbReference type="Proteomes" id="UP001219297">
    <property type="component" value="Unassembled WGS sequence"/>
</dbReference>
<keyword evidence="2" id="KW-0378">Hydrolase</keyword>
<dbReference type="CDD" id="cd00085">
    <property type="entry name" value="HNHc"/>
    <property type="match status" value="1"/>
</dbReference>
<comment type="caution">
    <text evidence="2">The sequence shown here is derived from an EMBL/GenBank/DDBJ whole genome shotgun (WGS) entry which is preliminary data.</text>
</comment>
<evidence type="ECO:0000313" key="3">
    <source>
        <dbReference type="Proteomes" id="UP001219297"/>
    </source>
</evidence>
<evidence type="ECO:0000259" key="1">
    <source>
        <dbReference type="SMART" id="SM00507"/>
    </source>
</evidence>
<name>A0ABT5V859_9ACTO</name>
<dbReference type="Pfam" id="PF13391">
    <property type="entry name" value="HNH_2"/>
    <property type="match status" value="1"/>
</dbReference>
<keyword evidence="3" id="KW-1185">Reference proteome</keyword>
<gene>
    <name evidence="2" type="ORF">PWJ81_03670</name>
</gene>
<protein>
    <submittedName>
        <fullName evidence="2">HNH endonuclease</fullName>
    </submittedName>
</protein>
<dbReference type="RefSeq" id="WP_274778438.1">
    <property type="nucleotide sequence ID" value="NZ_CAMXYX010000053.1"/>
</dbReference>
<dbReference type="GO" id="GO:0004519">
    <property type="term" value="F:endonuclease activity"/>
    <property type="evidence" value="ECO:0007669"/>
    <property type="project" value="UniProtKB-KW"/>
</dbReference>
<dbReference type="SMART" id="SM00507">
    <property type="entry name" value="HNHc"/>
    <property type="match status" value="1"/>
</dbReference>
<keyword evidence="2" id="KW-0540">Nuclease</keyword>